<comment type="caution">
    <text evidence="1">The sequence shown here is derived from an EMBL/GenBank/DDBJ whole genome shotgun (WGS) entry which is preliminary data.</text>
</comment>
<evidence type="ECO:0000313" key="2">
    <source>
        <dbReference type="Proteomes" id="UP001595629"/>
    </source>
</evidence>
<keyword evidence="2" id="KW-1185">Reference proteome</keyword>
<name>A0ABV7TJF1_9RHOB</name>
<evidence type="ECO:0000313" key="1">
    <source>
        <dbReference type="EMBL" id="MFC3614533.1"/>
    </source>
</evidence>
<dbReference type="EMBL" id="JBHRXI010000010">
    <property type="protein sequence ID" value="MFC3614533.1"/>
    <property type="molecule type" value="Genomic_DNA"/>
</dbReference>
<dbReference type="RefSeq" id="WP_386735789.1">
    <property type="nucleotide sequence ID" value="NZ_JBHRXI010000010.1"/>
</dbReference>
<proteinExistence type="predicted"/>
<dbReference type="Proteomes" id="UP001595629">
    <property type="component" value="Unassembled WGS sequence"/>
</dbReference>
<accession>A0ABV7TJF1</accession>
<reference evidence="2" key="1">
    <citation type="journal article" date="2019" name="Int. J. Syst. Evol. Microbiol.">
        <title>The Global Catalogue of Microorganisms (GCM) 10K type strain sequencing project: providing services to taxonomists for standard genome sequencing and annotation.</title>
        <authorList>
            <consortium name="The Broad Institute Genomics Platform"/>
            <consortium name="The Broad Institute Genome Sequencing Center for Infectious Disease"/>
            <person name="Wu L."/>
            <person name="Ma J."/>
        </authorList>
    </citation>
    <scope>NUCLEOTIDE SEQUENCE [LARGE SCALE GENOMIC DNA]</scope>
    <source>
        <strain evidence="2">KCTC 42911</strain>
    </source>
</reference>
<organism evidence="1 2">
    <name type="scientific">Lutimaribacter marinistellae</name>
    <dbReference type="NCBI Taxonomy" id="1820329"/>
    <lineage>
        <taxon>Bacteria</taxon>
        <taxon>Pseudomonadati</taxon>
        <taxon>Pseudomonadota</taxon>
        <taxon>Alphaproteobacteria</taxon>
        <taxon>Rhodobacterales</taxon>
        <taxon>Roseobacteraceae</taxon>
        <taxon>Lutimaribacter</taxon>
    </lineage>
</organism>
<sequence>MNNKLLSRVELTLMERALRAPDGIFVAEITRSSGISVRETANAFKNLRGRGFLSSKGSTLVLTSKGRGWIMANQEMFAFSGNKPWRDVPARFKSSQSLPFQPYAPRISKLSRTHFTIGNQEDE</sequence>
<protein>
    <submittedName>
        <fullName evidence="1">Uncharacterized protein</fullName>
    </submittedName>
</protein>
<gene>
    <name evidence="1" type="ORF">ACFORG_12225</name>
</gene>